<dbReference type="SMART" id="SM00015">
    <property type="entry name" value="IQ"/>
    <property type="match status" value="6"/>
</dbReference>
<sequence>MSSNYVKGTRVWLPDPATGWVPGTVSSLTLPSEPGPSAMVTLTVTLDTDESVTKEFKFPMSVLEQAGNDIQPATPPPGSDALPPLRNPPLLESSEDLASLSNLNEPSVLHAISTRYALHLPYTYSGIVLVALNPFSPLSIYGPEIIQAYSGRKKGELEPHLFAIAEEALDCMRRGAGTGGTDQTGAGDQTIVVSGESGAGKTVSAKFILRYFASVDDPSKPGSSSRRREGASEGDDGMSEVERQILASNPIMEAFGNAKTTRNDNSSRFGKYIEILFDNSNEIVGARIRTYLLERSRLVYQPESERNYHIFYQLLAGAPSKERKDLSLGTDHDAFAYLAGGGPTSTPIPGVDDVKEFRDTQTALSTVGIAVERQWHIFRLLAALLHLGNIKITQSRTDAVLADDDPALALATDLLGLPAGEFKKWTIKKQLITRSEKIVTALGSAQASVVRDSVAKFVYSCLFDWLVGVVNESLSGEGGSGAERATKFIGVLDIYGFEHFKKNSFEQFCINWANEKLQQEFNAHVFKLEQEEYMREEINWTFIEFADNQACIDVIEGKMGVLTLLDEESRLPAGADASFASKLHQQLSKPEHKEVFKKPRFNQNAFTVAHYAHDVTYDVDGFIEKNRDTVPDEHLALLQGSSNEFLKEVLDAALAAANAAQANGDAKAGPKRAGAATKKPTLGSIFKRSLTSLMETINSTNVHYIRCIKPNEAKKAWQLEPQQVLSQLRACGVLETIRISCAGYPSRWTFAEFAERYYVLVSSKEWNSGSDVKTLCSAILAKTLKEEDKYQIGLTKIFFRAGMLAFLESLRTQRLNELVTLVQKNVRRRIAYKQYQDLRNKTIRIQAWWRGILARKLVDELRRENAAVRIQRIARGWLARKKYTELRQAVIKIQALVRGHQARKRALEERTNVAVLTLQSLFRGVAVRRRCKAEVRKVVVLQSQWRRKLAVRELRGLKAEAKSASKFKEISYQLENKVVELTQGLQKRTAENKELSKQISVLERDASSAVSKHDEAQARIKELEAELAKPTVPVSQFEEAVTARQEAERKLEELMGNYTKKEEEIQRLSSQLAAQAQDLEQHQFTIDSAATKGVEDASTIASLRSELTALREQVSRNSALQALTKNHREPPSPTINGGLKHLENTCLDRKPSTSRRRVRRHSFTGGNNALHARQLSADDSPPLRANPRAVSVMFPQNGPPRPRDSNNLPVISDGGVDDIIRILEDSEGLEEDVLQGLITDLKIPSASLHNPPLVKEIIFPAHLISLVSNEMWKVGMIVESERFLANVMQAIQNYVMTFKGEDAIVPGIFWLSNVQEILSFICVAESDAQQGIAPGELNDGRLDWDAYERLVEVVKHDLDSLEYNIYHTWMLEVKKKLAKMIIPALIESQSLPGFITSDGSGRMFSRMLGGMTSQSQPSATMDDILNLLNKVWKCLKSYYMEESVMQQVVTELLKLIGQIAFNDLIMRRNFCSWKRAMQIQYNITRIEEWCKSHDMPEGLLQLEHLMQATKLLQLKKATMGDIEILFDVCWILSPSQIQKLISQYHNADYEAPISPEILKAVASRVKPDDKSDHLLLTPETDEVGPYQLPPAREIAGLETYVPAWLNVPLVRRLATFVS</sequence>
<feature type="domain" description="Dilute" evidence="11">
    <location>
        <begin position="1285"/>
        <end position="1567"/>
    </location>
</feature>
<keyword evidence="4 9" id="KW-0175">Coiled coil</keyword>
<dbReference type="PROSITE" id="PS50096">
    <property type="entry name" value="IQ"/>
    <property type="match status" value="4"/>
</dbReference>
<feature type="region of interest" description="Actin-binding" evidence="8">
    <location>
        <begin position="690"/>
        <end position="712"/>
    </location>
</feature>
<evidence type="ECO:0000256" key="2">
    <source>
        <dbReference type="ARBA" id="ARBA00022741"/>
    </source>
</evidence>
<dbReference type="EMBL" id="JAODAN010000002">
    <property type="protein sequence ID" value="KAK1926402.1"/>
    <property type="molecule type" value="Genomic_DNA"/>
</dbReference>
<keyword evidence="14" id="KW-1185">Reference proteome</keyword>
<dbReference type="GO" id="GO:0016020">
    <property type="term" value="C:membrane"/>
    <property type="evidence" value="ECO:0007669"/>
    <property type="project" value="TreeGrafter"/>
</dbReference>
<evidence type="ECO:0000256" key="10">
    <source>
        <dbReference type="SAM" id="MobiDB-lite"/>
    </source>
</evidence>
<dbReference type="InterPro" id="IPR002710">
    <property type="entry name" value="Dilute_dom"/>
</dbReference>
<gene>
    <name evidence="13" type="ORF">DB88DRAFT_435807</name>
</gene>
<dbReference type="InterPro" id="IPR000048">
    <property type="entry name" value="IQ_motif_EF-hand-BS"/>
</dbReference>
<dbReference type="Pfam" id="PF00063">
    <property type="entry name" value="Myosin_head"/>
    <property type="match status" value="1"/>
</dbReference>
<evidence type="ECO:0000256" key="5">
    <source>
        <dbReference type="ARBA" id="ARBA00023123"/>
    </source>
</evidence>
<feature type="coiled-coil region" evidence="9">
    <location>
        <begin position="985"/>
        <end position="1078"/>
    </location>
</feature>
<keyword evidence="2 8" id="KW-0547">Nucleotide-binding</keyword>
<comment type="similarity">
    <text evidence="1 8">Belongs to the TRAFAC class myosin-kinesin ATPase superfamily. Myosin family.</text>
</comment>
<dbReference type="SMART" id="SM01132">
    <property type="entry name" value="DIL"/>
    <property type="match status" value="1"/>
</dbReference>
<evidence type="ECO:0000256" key="4">
    <source>
        <dbReference type="ARBA" id="ARBA00023054"/>
    </source>
</evidence>
<dbReference type="Pfam" id="PF01843">
    <property type="entry name" value="DIL"/>
    <property type="match status" value="1"/>
</dbReference>
<dbReference type="InterPro" id="IPR036103">
    <property type="entry name" value="MYSc_Myo5"/>
</dbReference>
<feature type="domain" description="Myosin motor" evidence="12">
    <location>
        <begin position="92"/>
        <end position="812"/>
    </location>
</feature>
<dbReference type="GO" id="GO:0005737">
    <property type="term" value="C:cytoplasm"/>
    <property type="evidence" value="ECO:0007669"/>
    <property type="project" value="TreeGrafter"/>
</dbReference>
<dbReference type="Gene3D" id="6.20.240.20">
    <property type="match status" value="1"/>
</dbReference>
<keyword evidence="3 8" id="KW-0067">ATP-binding</keyword>
<keyword evidence="13" id="KW-0378">Hydrolase</keyword>
<dbReference type="SMART" id="SM00242">
    <property type="entry name" value="MYSc"/>
    <property type="match status" value="1"/>
</dbReference>
<dbReference type="PROSITE" id="PS51456">
    <property type="entry name" value="MYOSIN_MOTOR"/>
    <property type="match status" value="1"/>
</dbReference>
<feature type="region of interest" description="Disordered" evidence="10">
    <location>
        <begin position="217"/>
        <end position="239"/>
    </location>
</feature>
<evidence type="ECO:0000256" key="7">
    <source>
        <dbReference type="ARBA" id="ARBA00023203"/>
    </source>
</evidence>
<evidence type="ECO:0000256" key="6">
    <source>
        <dbReference type="ARBA" id="ARBA00023175"/>
    </source>
</evidence>
<dbReference type="Gene3D" id="1.10.10.820">
    <property type="match status" value="1"/>
</dbReference>
<keyword evidence="7 8" id="KW-0009">Actin-binding</keyword>
<dbReference type="GO" id="GO:0007015">
    <property type="term" value="P:actin filament organization"/>
    <property type="evidence" value="ECO:0007669"/>
    <property type="project" value="TreeGrafter"/>
</dbReference>
<comment type="caution">
    <text evidence="13">The sequence shown here is derived from an EMBL/GenBank/DDBJ whole genome shotgun (WGS) entry which is preliminary data.</text>
</comment>
<feature type="binding site" evidence="8">
    <location>
        <begin position="195"/>
        <end position="202"/>
    </location>
    <ligand>
        <name>ATP</name>
        <dbReference type="ChEBI" id="CHEBI:30616"/>
    </ligand>
</feature>
<dbReference type="Gene3D" id="3.40.850.10">
    <property type="entry name" value="Kinesin motor domain"/>
    <property type="match status" value="1"/>
</dbReference>
<evidence type="ECO:0000256" key="1">
    <source>
        <dbReference type="ARBA" id="ARBA00008314"/>
    </source>
</evidence>
<dbReference type="PANTHER" id="PTHR13140:SF706">
    <property type="entry name" value="DILUTE CLASS UNCONVENTIONAL MYOSIN, ISOFORM C"/>
    <property type="match status" value="1"/>
</dbReference>
<dbReference type="Proteomes" id="UP001182556">
    <property type="component" value="Unassembled WGS sequence"/>
</dbReference>
<reference evidence="13" key="1">
    <citation type="submission" date="2023-02" db="EMBL/GenBank/DDBJ databases">
        <title>Identification and recombinant expression of a fungal hydrolase from Papiliotrema laurentii that hydrolyzes apple cutin and clears colloidal polyester polyurethane.</title>
        <authorList>
            <consortium name="DOE Joint Genome Institute"/>
            <person name="Roman V.A."/>
            <person name="Bojanowski C."/>
            <person name="Crable B.R."/>
            <person name="Wagner D.N."/>
            <person name="Hung C.S."/>
            <person name="Nadeau L.J."/>
            <person name="Schratz L."/>
            <person name="Haridas S."/>
            <person name="Pangilinan J."/>
            <person name="Lipzen A."/>
            <person name="Na H."/>
            <person name="Yan M."/>
            <person name="Ng V."/>
            <person name="Grigoriev I.V."/>
            <person name="Spatafora J.W."/>
            <person name="Barlow D."/>
            <person name="Biffinger J."/>
            <person name="Kelley-Loughnane N."/>
            <person name="Varaljay V.A."/>
            <person name="Crookes-Goodson W.J."/>
        </authorList>
    </citation>
    <scope>NUCLEOTIDE SEQUENCE</scope>
    <source>
        <strain evidence="13">5307AH</strain>
    </source>
</reference>
<evidence type="ECO:0000313" key="13">
    <source>
        <dbReference type="EMBL" id="KAK1926402.1"/>
    </source>
</evidence>
<evidence type="ECO:0000259" key="11">
    <source>
        <dbReference type="PROSITE" id="PS51126"/>
    </source>
</evidence>
<protein>
    <submittedName>
        <fullName evidence="13">P-loop containing nucleoside triphosphate hydrolase protein</fullName>
    </submittedName>
</protein>
<dbReference type="FunFam" id="1.10.10.820:FF:000001">
    <property type="entry name" value="Myosin heavy chain"/>
    <property type="match status" value="1"/>
</dbReference>
<name>A0AAD9FUD2_PAPLA</name>
<dbReference type="CDD" id="cd01380">
    <property type="entry name" value="MYSc_Myo5"/>
    <property type="match status" value="1"/>
</dbReference>
<evidence type="ECO:0000256" key="8">
    <source>
        <dbReference type="PROSITE-ProRule" id="PRU00782"/>
    </source>
</evidence>
<evidence type="ECO:0000313" key="14">
    <source>
        <dbReference type="Proteomes" id="UP001182556"/>
    </source>
</evidence>
<evidence type="ECO:0000256" key="3">
    <source>
        <dbReference type="ARBA" id="ARBA00022840"/>
    </source>
</evidence>
<dbReference type="InterPro" id="IPR036961">
    <property type="entry name" value="Kinesin_motor_dom_sf"/>
</dbReference>
<dbReference type="GO" id="GO:0016787">
    <property type="term" value="F:hydrolase activity"/>
    <property type="evidence" value="ECO:0007669"/>
    <property type="project" value="UniProtKB-KW"/>
</dbReference>
<dbReference type="CDD" id="cd15480">
    <property type="entry name" value="fMyo2p_CBD"/>
    <property type="match status" value="1"/>
</dbReference>
<dbReference type="PROSITE" id="PS51126">
    <property type="entry name" value="DILUTE"/>
    <property type="match status" value="1"/>
</dbReference>
<dbReference type="InterPro" id="IPR046943">
    <property type="entry name" value="Fungal_Myo2/2A_CBD"/>
</dbReference>
<dbReference type="PANTHER" id="PTHR13140">
    <property type="entry name" value="MYOSIN"/>
    <property type="match status" value="1"/>
</dbReference>
<dbReference type="InterPro" id="IPR001609">
    <property type="entry name" value="Myosin_head_motor_dom-like"/>
</dbReference>
<dbReference type="GO" id="GO:0005524">
    <property type="term" value="F:ATP binding"/>
    <property type="evidence" value="ECO:0007669"/>
    <property type="project" value="UniProtKB-UniRule"/>
</dbReference>
<dbReference type="GO" id="GO:0000146">
    <property type="term" value="F:microfilament motor activity"/>
    <property type="evidence" value="ECO:0007669"/>
    <property type="project" value="TreeGrafter"/>
</dbReference>
<dbReference type="PRINTS" id="PR00193">
    <property type="entry name" value="MYOSINHEAVY"/>
</dbReference>
<dbReference type="Gene3D" id="1.20.58.530">
    <property type="match status" value="1"/>
</dbReference>
<organism evidence="13 14">
    <name type="scientific">Papiliotrema laurentii</name>
    <name type="common">Cryptococcus laurentii</name>
    <dbReference type="NCBI Taxonomy" id="5418"/>
    <lineage>
        <taxon>Eukaryota</taxon>
        <taxon>Fungi</taxon>
        <taxon>Dikarya</taxon>
        <taxon>Basidiomycota</taxon>
        <taxon>Agaricomycotina</taxon>
        <taxon>Tremellomycetes</taxon>
        <taxon>Tremellales</taxon>
        <taxon>Rhynchogastremaceae</taxon>
        <taxon>Papiliotrema</taxon>
    </lineage>
</organism>
<dbReference type="CDD" id="cd23766">
    <property type="entry name" value="IQCG"/>
    <property type="match status" value="1"/>
</dbReference>
<dbReference type="SUPFAM" id="SSF52540">
    <property type="entry name" value="P-loop containing nucleoside triphosphate hydrolases"/>
    <property type="match status" value="2"/>
</dbReference>
<evidence type="ECO:0000259" key="12">
    <source>
        <dbReference type="PROSITE" id="PS51456"/>
    </source>
</evidence>
<dbReference type="Gene3D" id="1.20.5.190">
    <property type="match status" value="3"/>
</dbReference>
<dbReference type="GO" id="GO:0051015">
    <property type="term" value="F:actin filament binding"/>
    <property type="evidence" value="ECO:0007669"/>
    <property type="project" value="TreeGrafter"/>
</dbReference>
<dbReference type="Gene3D" id="1.20.120.720">
    <property type="entry name" value="Myosin VI head, motor domain, U50 subdomain"/>
    <property type="match status" value="1"/>
</dbReference>
<feature type="region of interest" description="Disordered" evidence="10">
    <location>
        <begin position="67"/>
        <end position="88"/>
    </location>
</feature>
<keyword evidence="6 8" id="KW-0505">Motor protein</keyword>
<keyword evidence="5 8" id="KW-0518">Myosin</keyword>
<proteinExistence type="inferred from homology"/>
<dbReference type="GO" id="GO:0016459">
    <property type="term" value="C:myosin complex"/>
    <property type="evidence" value="ECO:0007669"/>
    <property type="project" value="UniProtKB-KW"/>
</dbReference>
<accession>A0AAD9FUD2</accession>
<dbReference type="InterPro" id="IPR027417">
    <property type="entry name" value="P-loop_NTPase"/>
</dbReference>
<dbReference type="Pfam" id="PF00612">
    <property type="entry name" value="IQ"/>
    <property type="match status" value="3"/>
</dbReference>
<evidence type="ECO:0000256" key="9">
    <source>
        <dbReference type="SAM" id="Coils"/>
    </source>
</evidence>